<organism evidence="1">
    <name type="scientific">Eucalyptus grandis</name>
    <name type="common">Flooded gum</name>
    <dbReference type="NCBI Taxonomy" id="71139"/>
    <lineage>
        <taxon>Eukaryota</taxon>
        <taxon>Viridiplantae</taxon>
        <taxon>Streptophyta</taxon>
        <taxon>Embryophyta</taxon>
        <taxon>Tracheophyta</taxon>
        <taxon>Spermatophyta</taxon>
        <taxon>Magnoliopsida</taxon>
        <taxon>eudicotyledons</taxon>
        <taxon>Gunneridae</taxon>
        <taxon>Pentapetalae</taxon>
        <taxon>rosids</taxon>
        <taxon>malvids</taxon>
        <taxon>Myrtales</taxon>
        <taxon>Myrtaceae</taxon>
        <taxon>Myrtoideae</taxon>
        <taxon>Eucalypteae</taxon>
        <taxon>Eucalyptus</taxon>
    </lineage>
</organism>
<dbReference type="EMBL" id="KK198757">
    <property type="protein sequence ID" value="KCW75338.1"/>
    <property type="molecule type" value="Genomic_DNA"/>
</dbReference>
<dbReference type="Gramene" id="KCW75338">
    <property type="protein sequence ID" value="KCW75338"/>
    <property type="gene ID" value="EUGRSUZ_E04082"/>
</dbReference>
<reference evidence="1" key="1">
    <citation type="submission" date="2013-07" db="EMBL/GenBank/DDBJ databases">
        <title>The genome of Eucalyptus grandis.</title>
        <authorList>
            <person name="Schmutz J."/>
            <person name="Hayes R."/>
            <person name="Myburg A."/>
            <person name="Tuskan G."/>
            <person name="Grattapaglia D."/>
            <person name="Rokhsar D.S."/>
        </authorList>
    </citation>
    <scope>NUCLEOTIDE SEQUENCE</scope>
    <source>
        <tissue evidence="1">Leaf extractions</tissue>
    </source>
</reference>
<proteinExistence type="predicted"/>
<dbReference type="AlphaFoldDB" id="A0A059CA58"/>
<evidence type="ECO:0000313" key="1">
    <source>
        <dbReference type="EMBL" id="KCW75338.1"/>
    </source>
</evidence>
<name>A0A059CA58_EUCGR</name>
<gene>
    <name evidence="1" type="ORF">EUGRSUZ_E04082</name>
</gene>
<sequence length="79" mass="9220">MADFFRDLRAEGRSVHVLFGFHCFGVPRAYWYGMEYFQGGQFCVINEETTIVGGAMSLSMLFRLKLKRKKKCLEVKELM</sequence>
<dbReference type="InParanoid" id="A0A059CA58"/>
<protein>
    <submittedName>
        <fullName evidence="1">Uncharacterized protein</fullName>
    </submittedName>
</protein>
<accession>A0A059CA58</accession>